<feature type="signal peptide" evidence="1">
    <location>
        <begin position="1"/>
        <end position="19"/>
    </location>
</feature>
<comment type="caution">
    <text evidence="2">The sequence shown here is derived from an EMBL/GenBank/DDBJ whole genome shotgun (WGS) entry which is preliminary data.</text>
</comment>
<sequence length="171" mass="19298">MKKVLTLFVIAILNNFYYAQMDNSGISPSAFSYTPPPDVKMPEKSVFPNWVNKIKEPAISKDISSGIMQNVFTQEYSLFSILKNGNIGKILNTVSTVRFNNQTKLITIKKIDGGVEKYSIISPPENSQTSSGNSYMAVLTQSGKYQFYFMFFDQKLMVINKTTKNGLVLYK</sequence>
<evidence type="ECO:0008006" key="4">
    <source>
        <dbReference type="Google" id="ProtNLM"/>
    </source>
</evidence>
<evidence type="ECO:0000313" key="2">
    <source>
        <dbReference type="EMBL" id="MDQ8749260.1"/>
    </source>
</evidence>
<evidence type="ECO:0000313" key="3">
    <source>
        <dbReference type="Proteomes" id="UP001239265"/>
    </source>
</evidence>
<proteinExistence type="predicted"/>
<dbReference type="EMBL" id="JAUCQJ010000003">
    <property type="protein sequence ID" value="MDQ8749260.1"/>
    <property type="molecule type" value="Genomic_DNA"/>
</dbReference>
<gene>
    <name evidence="2" type="ORF">QT385_11470</name>
</gene>
<reference evidence="2 3" key="1">
    <citation type="submission" date="2023-06" db="EMBL/GenBank/DDBJ databases">
        <title>Nosocomial Elizabethkingia miricola genome.</title>
        <authorList>
            <person name="Morgado S."/>
            <person name="Fonseca E."/>
            <person name="Freitas F."/>
            <person name="Vicente A.C."/>
        </authorList>
    </citation>
    <scope>NUCLEOTIDE SEQUENCE [LARGE SCALE GENOMIC DNA]</scope>
    <source>
        <strain evidence="2 3">EM15</strain>
    </source>
</reference>
<organism evidence="2 3">
    <name type="scientific">Elizabethkingia miricola</name>
    <name type="common">Chryseobacterium miricola</name>
    <dbReference type="NCBI Taxonomy" id="172045"/>
    <lineage>
        <taxon>Bacteria</taxon>
        <taxon>Pseudomonadati</taxon>
        <taxon>Bacteroidota</taxon>
        <taxon>Flavobacteriia</taxon>
        <taxon>Flavobacteriales</taxon>
        <taxon>Weeksellaceae</taxon>
        <taxon>Elizabethkingia</taxon>
    </lineage>
</organism>
<name>A0ABD5B6A0_ELIMR</name>
<evidence type="ECO:0000256" key="1">
    <source>
        <dbReference type="SAM" id="SignalP"/>
    </source>
</evidence>
<dbReference type="RefSeq" id="WP_249489387.1">
    <property type="nucleotide sequence ID" value="NZ_JAMBNF010000001.1"/>
</dbReference>
<accession>A0ABD5B6A0</accession>
<dbReference type="AlphaFoldDB" id="A0ABD5B6A0"/>
<dbReference type="Proteomes" id="UP001239265">
    <property type="component" value="Unassembled WGS sequence"/>
</dbReference>
<feature type="chain" id="PRO_5044892981" description="Beta-lactamase-inhibitor-like PepSY-like domain-containing protein" evidence="1">
    <location>
        <begin position="20"/>
        <end position="171"/>
    </location>
</feature>
<keyword evidence="1" id="KW-0732">Signal</keyword>
<protein>
    <recommendedName>
        <fullName evidence="4">Beta-lactamase-inhibitor-like PepSY-like domain-containing protein</fullName>
    </recommendedName>
</protein>